<protein>
    <submittedName>
        <fullName evidence="1">Uncharacterized protein</fullName>
    </submittedName>
</protein>
<name>A0ACC3AHR8_9EURO</name>
<sequence length="416" mass="46432">MADSAIVPLLSYLGWSFLPNIGTNLLQNVYYRVTISAGQPHPQPGTGRYARDHRRIRVLVLCLYLVYTLAQSLYDVKLAGDFYTLLSVDPYRTSDKEIKSRLRRLAAKFHPDKMAAGTASSDETHFLQLRLASETLTTPSHRYAYTHFGPAIVIHLPKSDENSTKRALETATLVTIALKNKIPSYILTLLFVLALNTFVLPSRQSGKFWRYLIIFASFVLEFYLLTHDVPALPSILDSTIAFLRARTTLGNLLPPHLLPFQILQISTQLALSLNIFISQVSVLFPSAAILNSSSSPEQFRAWLAQLNQALVTLSTGTSRIDEEATGLLQLRFAPYKGQPEHVRELRRGMKEGMLMGVVRSNLEVQDAVRKALDRRKERKGATGHTSTALRHRAAEGGGRADGTDVVDLLNSDEQFI</sequence>
<gene>
    <name evidence="1" type="ORF">H2198_001250</name>
</gene>
<evidence type="ECO:0000313" key="2">
    <source>
        <dbReference type="Proteomes" id="UP001172386"/>
    </source>
</evidence>
<dbReference type="EMBL" id="JAPDRQ010000013">
    <property type="protein sequence ID" value="KAJ9662798.1"/>
    <property type="molecule type" value="Genomic_DNA"/>
</dbReference>
<comment type="caution">
    <text evidence="1">The sequence shown here is derived from an EMBL/GenBank/DDBJ whole genome shotgun (WGS) entry which is preliminary data.</text>
</comment>
<keyword evidence="2" id="KW-1185">Reference proteome</keyword>
<proteinExistence type="predicted"/>
<dbReference type="Proteomes" id="UP001172386">
    <property type="component" value="Unassembled WGS sequence"/>
</dbReference>
<accession>A0ACC3AHR8</accession>
<evidence type="ECO:0000313" key="1">
    <source>
        <dbReference type="EMBL" id="KAJ9662798.1"/>
    </source>
</evidence>
<reference evidence="1" key="1">
    <citation type="submission" date="2022-10" db="EMBL/GenBank/DDBJ databases">
        <title>Culturing micro-colonial fungi from biological soil crusts in the Mojave desert and describing Neophaeococcomyces mojavensis, and introducing the new genera and species Taxawa tesnikishii.</title>
        <authorList>
            <person name="Kurbessoian T."/>
            <person name="Stajich J.E."/>
        </authorList>
    </citation>
    <scope>NUCLEOTIDE SEQUENCE</scope>
    <source>
        <strain evidence="1">JES_112</strain>
    </source>
</reference>
<organism evidence="1 2">
    <name type="scientific">Neophaeococcomyces mojaviensis</name>
    <dbReference type="NCBI Taxonomy" id="3383035"/>
    <lineage>
        <taxon>Eukaryota</taxon>
        <taxon>Fungi</taxon>
        <taxon>Dikarya</taxon>
        <taxon>Ascomycota</taxon>
        <taxon>Pezizomycotina</taxon>
        <taxon>Eurotiomycetes</taxon>
        <taxon>Chaetothyriomycetidae</taxon>
        <taxon>Chaetothyriales</taxon>
        <taxon>Chaetothyriales incertae sedis</taxon>
        <taxon>Neophaeococcomyces</taxon>
    </lineage>
</organism>